<feature type="transmembrane region" description="Helical" evidence="10">
    <location>
        <begin position="177"/>
        <end position="198"/>
    </location>
</feature>
<gene>
    <name evidence="11" type="ORF">Q4T40_12660</name>
</gene>
<evidence type="ECO:0000256" key="2">
    <source>
        <dbReference type="ARBA" id="ARBA00008417"/>
    </source>
</evidence>
<evidence type="ECO:0000256" key="3">
    <source>
        <dbReference type="ARBA" id="ARBA00022106"/>
    </source>
</evidence>
<comment type="subcellular location">
    <subcellularLocation>
        <location evidence="1">Cell membrane</location>
        <topology evidence="1">Multi-pass membrane protein</topology>
    </subcellularLocation>
</comment>
<proteinExistence type="inferred from homology"/>
<dbReference type="CDD" id="cd13143">
    <property type="entry name" value="MATE_MepA_like"/>
    <property type="match status" value="1"/>
</dbReference>
<sequence>MPANARQATDDRSSLGRKNIGTLIWDFSVPAITGMLVNALYNIVDSIFVGHGVGAVGLAAVTIAFPIMIAFMGFGMLVGVGATTLVSIRIGQQNIAEAEKILGNAFVLGLTVAVSMSAVLLSFLDPVLALLGAEETVLPYARDFTSVILAGSVFMFTGFGLNNIIRAEGHPRIAMMTMILSAFLNTLLNPLFIFVLGLGIKGSALATVISQAVSAAWVIAHFRSRRSLLRLRGANMAPDRRLIAKIVVMGSSAFFMQIAASFVAGLFNNILIIHGGQTAVAAMGIINRVSLLVLMPIFGISQGTQPVIGYNYGAKNFRRVREAVIKGSIAATAVAVTGFVIVELFDAYIIRMFSSEADLIALGATGLKIFMAMLPVIGFQVMGAGFFQAIGKPMHSLLLSMSRQLLILIPALLILPRFIGLQGVWLAGPIADFGAALVTAALVVAQVRRLAAAEEEFSPRG</sequence>
<evidence type="ECO:0000256" key="7">
    <source>
        <dbReference type="ARBA" id="ARBA00022989"/>
    </source>
</evidence>
<keyword evidence="9" id="KW-0046">Antibiotic resistance</keyword>
<keyword evidence="6 10" id="KW-0812">Transmembrane</keyword>
<keyword evidence="4" id="KW-0813">Transport</keyword>
<feature type="transmembrane region" description="Helical" evidence="10">
    <location>
        <begin position="20"/>
        <end position="41"/>
    </location>
</feature>
<dbReference type="Pfam" id="PF01554">
    <property type="entry name" value="MatE"/>
    <property type="match status" value="2"/>
</dbReference>
<reference evidence="11 12" key="1">
    <citation type="submission" date="2023-07" db="EMBL/GenBank/DDBJ databases">
        <title>The novel representative of Negativicutes class, Anaeroselena agilis gen. nov. sp. nov.</title>
        <authorList>
            <person name="Prokofeva M.I."/>
            <person name="Elcheninov A.G."/>
            <person name="Klyukina A."/>
            <person name="Kublanov I.V."/>
            <person name="Frolov E.N."/>
            <person name="Podosokorskaya O.A."/>
        </authorList>
    </citation>
    <scope>NUCLEOTIDE SEQUENCE [LARGE SCALE GENOMIC DNA]</scope>
    <source>
        <strain evidence="11 12">4137-cl</strain>
    </source>
</reference>
<feature type="transmembrane region" description="Helical" evidence="10">
    <location>
        <begin position="242"/>
        <end position="267"/>
    </location>
</feature>
<evidence type="ECO:0000256" key="6">
    <source>
        <dbReference type="ARBA" id="ARBA00022692"/>
    </source>
</evidence>
<dbReference type="PANTHER" id="PTHR43823">
    <property type="entry name" value="SPORULATION PROTEIN YKVU"/>
    <property type="match status" value="1"/>
</dbReference>
<keyword evidence="5" id="KW-1003">Cell membrane</keyword>
<evidence type="ECO:0000256" key="9">
    <source>
        <dbReference type="ARBA" id="ARBA00023251"/>
    </source>
</evidence>
<evidence type="ECO:0000256" key="5">
    <source>
        <dbReference type="ARBA" id="ARBA00022475"/>
    </source>
</evidence>
<dbReference type="EMBL" id="JAUOZS010000001">
    <property type="protein sequence ID" value="MDT8902099.1"/>
    <property type="molecule type" value="Genomic_DNA"/>
</dbReference>
<evidence type="ECO:0000313" key="11">
    <source>
        <dbReference type="EMBL" id="MDT8902099.1"/>
    </source>
</evidence>
<feature type="transmembrane region" description="Helical" evidence="10">
    <location>
        <begin position="279"/>
        <end position="302"/>
    </location>
</feature>
<evidence type="ECO:0000256" key="4">
    <source>
        <dbReference type="ARBA" id="ARBA00022448"/>
    </source>
</evidence>
<dbReference type="PANTHER" id="PTHR43823:SF3">
    <property type="entry name" value="MULTIDRUG EXPORT PROTEIN MEPA"/>
    <property type="match status" value="1"/>
</dbReference>
<protein>
    <recommendedName>
        <fullName evidence="3">Multidrug export protein MepA</fullName>
    </recommendedName>
</protein>
<comment type="similarity">
    <text evidence="2">Belongs to the multi antimicrobial extrusion (MATE) (TC 2.A.66.1) family. MepA subfamily.</text>
</comment>
<feature type="transmembrane region" description="Helical" evidence="10">
    <location>
        <begin position="101"/>
        <end position="124"/>
    </location>
</feature>
<evidence type="ECO:0000313" key="12">
    <source>
        <dbReference type="Proteomes" id="UP001254848"/>
    </source>
</evidence>
<dbReference type="InterPro" id="IPR045070">
    <property type="entry name" value="MATE_MepA-like"/>
</dbReference>
<feature type="transmembrane region" description="Helical" evidence="10">
    <location>
        <begin position="425"/>
        <end position="445"/>
    </location>
</feature>
<evidence type="ECO:0000256" key="10">
    <source>
        <dbReference type="SAM" id="Phobius"/>
    </source>
</evidence>
<feature type="transmembrane region" description="Helical" evidence="10">
    <location>
        <begin position="369"/>
        <end position="390"/>
    </location>
</feature>
<evidence type="ECO:0000256" key="8">
    <source>
        <dbReference type="ARBA" id="ARBA00023136"/>
    </source>
</evidence>
<keyword evidence="12" id="KW-1185">Reference proteome</keyword>
<dbReference type="PIRSF" id="PIRSF006603">
    <property type="entry name" value="DinF"/>
    <property type="match status" value="1"/>
</dbReference>
<feature type="transmembrane region" description="Helical" evidence="10">
    <location>
        <begin position="323"/>
        <end position="349"/>
    </location>
</feature>
<feature type="transmembrane region" description="Helical" evidence="10">
    <location>
        <begin position="397"/>
        <end position="419"/>
    </location>
</feature>
<evidence type="ECO:0000256" key="1">
    <source>
        <dbReference type="ARBA" id="ARBA00004651"/>
    </source>
</evidence>
<accession>A0ABU3NZ91</accession>
<comment type="caution">
    <text evidence="11">The sequence shown here is derived from an EMBL/GenBank/DDBJ whole genome shotgun (WGS) entry which is preliminary data.</text>
</comment>
<keyword evidence="8 10" id="KW-0472">Membrane</keyword>
<name>A0ABU3NZ91_9FIRM</name>
<dbReference type="Proteomes" id="UP001254848">
    <property type="component" value="Unassembled WGS sequence"/>
</dbReference>
<keyword evidence="7 10" id="KW-1133">Transmembrane helix</keyword>
<dbReference type="InterPro" id="IPR002528">
    <property type="entry name" value="MATE_fam"/>
</dbReference>
<dbReference type="NCBIfam" id="TIGR00797">
    <property type="entry name" value="matE"/>
    <property type="match status" value="1"/>
</dbReference>
<feature type="transmembrane region" description="Helical" evidence="10">
    <location>
        <begin position="53"/>
        <end position="80"/>
    </location>
</feature>
<dbReference type="RefSeq" id="WP_413780588.1">
    <property type="nucleotide sequence ID" value="NZ_JAUOZS010000001.1"/>
</dbReference>
<feature type="transmembrane region" description="Helical" evidence="10">
    <location>
        <begin position="144"/>
        <end position="165"/>
    </location>
</feature>
<dbReference type="InterPro" id="IPR048279">
    <property type="entry name" value="MdtK-like"/>
</dbReference>
<feature type="transmembrane region" description="Helical" evidence="10">
    <location>
        <begin position="204"/>
        <end position="222"/>
    </location>
</feature>
<dbReference type="InterPro" id="IPR051327">
    <property type="entry name" value="MATE_MepA_subfamily"/>
</dbReference>
<organism evidence="11 12">
    <name type="scientific">Anaeroselena agilis</name>
    <dbReference type="NCBI Taxonomy" id="3063788"/>
    <lineage>
        <taxon>Bacteria</taxon>
        <taxon>Bacillati</taxon>
        <taxon>Bacillota</taxon>
        <taxon>Negativicutes</taxon>
        <taxon>Acetonemataceae</taxon>
        <taxon>Anaeroselena</taxon>
    </lineage>
</organism>